<feature type="compositionally biased region" description="Acidic residues" evidence="1">
    <location>
        <begin position="581"/>
        <end position="590"/>
    </location>
</feature>
<dbReference type="OrthoDB" id="14252at2759"/>
<feature type="region of interest" description="Disordered" evidence="1">
    <location>
        <begin position="557"/>
        <end position="591"/>
    </location>
</feature>
<protein>
    <recommendedName>
        <fullName evidence="3">FAS1 domain-containing protein</fullName>
    </recommendedName>
</protein>
<feature type="transmembrane region" description="Helical" evidence="2">
    <location>
        <begin position="1021"/>
        <end position="1043"/>
    </location>
</feature>
<keyword evidence="5" id="KW-1185">Reference proteome</keyword>
<evidence type="ECO:0000259" key="3">
    <source>
        <dbReference type="PROSITE" id="PS50213"/>
    </source>
</evidence>
<dbReference type="SUPFAM" id="SSF82153">
    <property type="entry name" value="FAS1 domain"/>
    <property type="match status" value="5"/>
</dbReference>
<evidence type="ECO:0000256" key="1">
    <source>
        <dbReference type="SAM" id="MobiDB-lite"/>
    </source>
</evidence>
<organism evidence="4 5">
    <name type="scientific">Rhodotorula mucilaginosa</name>
    <name type="common">Yeast</name>
    <name type="synonym">Rhodotorula rubra</name>
    <dbReference type="NCBI Taxonomy" id="5537"/>
    <lineage>
        <taxon>Eukaryota</taxon>
        <taxon>Fungi</taxon>
        <taxon>Dikarya</taxon>
        <taxon>Basidiomycota</taxon>
        <taxon>Pucciniomycotina</taxon>
        <taxon>Microbotryomycetes</taxon>
        <taxon>Sporidiobolales</taxon>
        <taxon>Sporidiobolaceae</taxon>
        <taxon>Rhodotorula</taxon>
    </lineage>
</organism>
<dbReference type="Pfam" id="PF02469">
    <property type="entry name" value="Fasciclin"/>
    <property type="match status" value="2"/>
</dbReference>
<feature type="domain" description="FAS1" evidence="3">
    <location>
        <begin position="622"/>
        <end position="772"/>
    </location>
</feature>
<evidence type="ECO:0000313" key="5">
    <source>
        <dbReference type="Proteomes" id="UP000777482"/>
    </source>
</evidence>
<comment type="caution">
    <text evidence="4">The sequence shown here is derived from an EMBL/GenBank/DDBJ whole genome shotgun (WGS) entry which is preliminary data.</text>
</comment>
<accession>A0A9P7B3M3</accession>
<sequence length="1064" mass="115249">MALAAVREPGLSKPRPPPPPPDTTHLVDLLSASPDHKLLLAAFQHARLIPILNRLNGSTLFAPTDAAIRRERGDSVWAAVASLADNGELGQEHDNLQLALRDTLLYHVLNYTIVPPPPSNYSSNSTRPEPHKPLPLDIPTLHETLYYPTLSPYNKSFPAPPTLPGTEPNKPDPDAPDDRPEGLLHGEGQRLRIVRKSAHVEKSKKKGSEIWVGVDWRGDGGSRVAEPQFAVNGVLLSMDAVLHKPADLATLVRTAPELSTLASLLPASILDYLSTAPHFTLFAPTNEAWAELTDLEMRYLRSGLADGDLSEIFGDSASQKGAGRGKVGYLETLLGKKVNGTASLCTVRNGTLAVSAEGDRLQVAVNGTAISEGDILAKNGVIHTVPRLLLPSGSLALTAEKYLIALGATHYVALLRSVNLSHYVQIPSNEPGTVIDTPLPPPVLDLKGAQIPLELAKQDSPEHIEKEKEKYTILAVRDDVLASSMLGAAVSSLRSPILSGRPLPPNGSLALEELLRYHIVADQWRPHDLEDGMLIGTELRTDALRGSRQRVAVGVQGEDGSLGDGWGKAQKHRKRRRGEEDNSDDDDDEKEMLSWGGANVVADPVVVGDSIIYLLSSLIEPPPIAITAAVSDLRLSTFVASVYAAALDGTLATRPAVTYLVPTNPAFAALGLTMQYLLLPTSRDELRSVLKYHAVDEIVYLDDFPRSGGARYPTLLSGSEIYFEREPSNSTLSVHGPTLGGLPANGESRDAAVVEGNILTETGVLHVLDQVELPPDLDITLEKLMRGAKANTMLSLIRAANMTWVLDGKRAPNSDERDSVRTRGSDRLTGLVAHDHRDDQAYTILCPTDKALSRLNLTYYHEHPAALAALVRQHILPTEPATSKSGSPFPPRTALPSSPLLLEDAKLFQSLLSRGQPGGKSKFGSVAFKKWGAGDDDWMVGIAGARGTKGDDAARVLAWGRATPWFVDADGKRREHDADDDTFTSSTELLHTTSTRLAAAGGVISIDSVLIPYEPGWFRRWGWIVLVVLVGVVALAVVGYFAVRWYRRRQARKYDRLNSEEDED</sequence>
<dbReference type="InterPro" id="IPR050904">
    <property type="entry name" value="Adhesion/Biosynth-related"/>
</dbReference>
<dbReference type="GO" id="GO:0016236">
    <property type="term" value="P:macroautophagy"/>
    <property type="evidence" value="ECO:0007669"/>
    <property type="project" value="TreeGrafter"/>
</dbReference>
<dbReference type="PANTHER" id="PTHR10900:SF77">
    <property type="entry name" value="FI19380P1"/>
    <property type="match status" value="1"/>
</dbReference>
<dbReference type="PROSITE" id="PS50213">
    <property type="entry name" value="FAS1"/>
    <property type="match status" value="3"/>
</dbReference>
<feature type="region of interest" description="Disordered" evidence="1">
    <location>
        <begin position="1"/>
        <end position="21"/>
    </location>
</feature>
<feature type="domain" description="FAS1" evidence="3">
    <location>
        <begin position="23"/>
        <end position="109"/>
    </location>
</feature>
<feature type="compositionally biased region" description="Basic and acidic residues" evidence="1">
    <location>
        <begin position="169"/>
        <end position="188"/>
    </location>
</feature>
<dbReference type="EMBL" id="PUHQ01000092">
    <property type="protein sequence ID" value="KAG0656745.1"/>
    <property type="molecule type" value="Genomic_DNA"/>
</dbReference>
<keyword evidence="2" id="KW-0472">Membrane</keyword>
<reference evidence="4 5" key="1">
    <citation type="submission" date="2020-11" db="EMBL/GenBank/DDBJ databases">
        <title>Kefir isolates.</title>
        <authorList>
            <person name="Marcisauskas S."/>
            <person name="Kim Y."/>
            <person name="Blasche S."/>
        </authorList>
    </citation>
    <scope>NUCLEOTIDE SEQUENCE [LARGE SCALE GENOMIC DNA]</scope>
    <source>
        <strain evidence="4 5">KR</strain>
    </source>
</reference>
<gene>
    <name evidence="4" type="ORF">C6P46_006951</name>
</gene>
<dbReference type="GO" id="GO:0005615">
    <property type="term" value="C:extracellular space"/>
    <property type="evidence" value="ECO:0007669"/>
    <property type="project" value="TreeGrafter"/>
</dbReference>
<keyword evidence="2" id="KW-1133">Transmembrane helix</keyword>
<dbReference type="GO" id="GO:0000329">
    <property type="term" value="C:fungal-type vacuole membrane"/>
    <property type="evidence" value="ECO:0007669"/>
    <property type="project" value="TreeGrafter"/>
</dbReference>
<evidence type="ECO:0000256" key="2">
    <source>
        <dbReference type="SAM" id="Phobius"/>
    </source>
</evidence>
<keyword evidence="2" id="KW-0812">Transmembrane</keyword>
<dbReference type="PANTHER" id="PTHR10900">
    <property type="entry name" value="PERIOSTIN-RELATED"/>
    <property type="match status" value="1"/>
</dbReference>
<proteinExistence type="predicted"/>
<feature type="region of interest" description="Disordered" evidence="1">
    <location>
        <begin position="117"/>
        <end position="137"/>
    </location>
</feature>
<feature type="region of interest" description="Disordered" evidence="1">
    <location>
        <begin position="156"/>
        <end position="188"/>
    </location>
</feature>
<dbReference type="Proteomes" id="UP000777482">
    <property type="component" value="Unassembled WGS sequence"/>
</dbReference>
<feature type="domain" description="FAS1" evidence="3">
    <location>
        <begin position="245"/>
        <end position="389"/>
    </location>
</feature>
<dbReference type="InterPro" id="IPR036378">
    <property type="entry name" value="FAS1_dom_sf"/>
</dbReference>
<name>A0A9P7B3M3_RHOMI</name>
<dbReference type="SMART" id="SM00554">
    <property type="entry name" value="FAS1"/>
    <property type="match status" value="3"/>
</dbReference>
<dbReference type="Gene3D" id="2.30.180.10">
    <property type="entry name" value="FAS1 domain"/>
    <property type="match status" value="5"/>
</dbReference>
<evidence type="ECO:0000313" key="4">
    <source>
        <dbReference type="EMBL" id="KAG0656745.1"/>
    </source>
</evidence>
<dbReference type="InterPro" id="IPR000782">
    <property type="entry name" value="FAS1_domain"/>
</dbReference>
<dbReference type="AlphaFoldDB" id="A0A9P7B3M3"/>